<evidence type="ECO:0008006" key="12">
    <source>
        <dbReference type="Google" id="ProtNLM"/>
    </source>
</evidence>
<dbReference type="Pfam" id="PF00067">
    <property type="entry name" value="p450"/>
    <property type="match status" value="1"/>
</dbReference>
<comment type="caution">
    <text evidence="10">The sequence shown here is derived from an EMBL/GenBank/DDBJ whole genome shotgun (WGS) entry which is preliminary data.</text>
</comment>
<evidence type="ECO:0000313" key="11">
    <source>
        <dbReference type="Proteomes" id="UP001386955"/>
    </source>
</evidence>
<keyword evidence="6 8" id="KW-0503">Monooxygenase</keyword>
<accession>A0AAN9S0B7</accession>
<evidence type="ECO:0000313" key="10">
    <source>
        <dbReference type="EMBL" id="KAK7386687.1"/>
    </source>
</evidence>
<evidence type="ECO:0000256" key="6">
    <source>
        <dbReference type="ARBA" id="ARBA00023033"/>
    </source>
</evidence>
<keyword evidence="5 7" id="KW-0408">Iron</keyword>
<dbReference type="PRINTS" id="PR00463">
    <property type="entry name" value="EP450I"/>
</dbReference>
<feature type="binding site" description="axial binding residue" evidence="7">
    <location>
        <position position="394"/>
    </location>
    <ligand>
        <name>heme</name>
        <dbReference type="ChEBI" id="CHEBI:30413"/>
    </ligand>
    <ligandPart>
        <name>Fe</name>
        <dbReference type="ChEBI" id="CHEBI:18248"/>
    </ligandPart>
</feature>
<dbReference type="PRINTS" id="PR00385">
    <property type="entry name" value="P450"/>
</dbReference>
<organism evidence="10 11">
    <name type="scientific">Psophocarpus tetragonolobus</name>
    <name type="common">Winged bean</name>
    <name type="synonym">Dolichos tetragonolobus</name>
    <dbReference type="NCBI Taxonomy" id="3891"/>
    <lineage>
        <taxon>Eukaryota</taxon>
        <taxon>Viridiplantae</taxon>
        <taxon>Streptophyta</taxon>
        <taxon>Embryophyta</taxon>
        <taxon>Tracheophyta</taxon>
        <taxon>Spermatophyta</taxon>
        <taxon>Magnoliopsida</taxon>
        <taxon>eudicotyledons</taxon>
        <taxon>Gunneridae</taxon>
        <taxon>Pentapetalae</taxon>
        <taxon>rosids</taxon>
        <taxon>fabids</taxon>
        <taxon>Fabales</taxon>
        <taxon>Fabaceae</taxon>
        <taxon>Papilionoideae</taxon>
        <taxon>50 kb inversion clade</taxon>
        <taxon>NPAAA clade</taxon>
        <taxon>indigoferoid/millettioid clade</taxon>
        <taxon>Phaseoleae</taxon>
        <taxon>Psophocarpus</taxon>
    </lineage>
</organism>
<name>A0AAN9S0B7_PSOTE</name>
<comment type="similarity">
    <text evidence="1 8">Belongs to the cytochrome P450 family.</text>
</comment>
<dbReference type="Gene3D" id="1.10.630.10">
    <property type="entry name" value="Cytochrome P450"/>
    <property type="match status" value="1"/>
</dbReference>
<evidence type="ECO:0000256" key="3">
    <source>
        <dbReference type="ARBA" id="ARBA00022723"/>
    </source>
</evidence>
<dbReference type="PANTHER" id="PTHR47950">
    <property type="entry name" value="CYTOCHROME P450, FAMILY 76, SUBFAMILY C, POLYPEPTIDE 5-RELATED"/>
    <property type="match status" value="1"/>
</dbReference>
<dbReference type="GO" id="GO:0005506">
    <property type="term" value="F:iron ion binding"/>
    <property type="evidence" value="ECO:0007669"/>
    <property type="project" value="InterPro"/>
</dbReference>
<evidence type="ECO:0000256" key="5">
    <source>
        <dbReference type="ARBA" id="ARBA00023004"/>
    </source>
</evidence>
<dbReference type="EMBL" id="JAYMYS010000007">
    <property type="protein sequence ID" value="KAK7386687.1"/>
    <property type="molecule type" value="Genomic_DNA"/>
</dbReference>
<sequence>MSQTKQNDVGFLSCLLHVDEDAPRESWCHMKPLIPWKKPSPVPHKPSQDSWPYNEPQARASHHHSGVFPRNGQRGALNPRPLFVQPSHFSSRSGSQPPRQQTLDSSQDLRRTKLHQLLTDIHHTSLSAQPVDIARAVFKTSINLLSNTIFSLDLFHSTDSVGDFKDLVVKIMEESGRPNLADFFPALKIIDPQGIKTRNTGHADKIIHIFRRLVHQRLELRQLQCDRNNDMQNTLLNTHEMNPTKIEHLALTLFVAGTDRIASTLEWAMAELLQNEKAMTKAKQEMEEIIGRGKPVEESDIGRLPYLHAVIKETFRLHPAVPFLVPRKANADVEIGGYTIPKEAHVFVNVWAIGRSAVWTNANVFFPERFLESDVDVKGHSYELTPFGAGRRICPGLPLAMRMLYLMLGSLLNCFNWKLERAMNMDESFGIALAKAQPVRVFAEKVTC</sequence>
<dbReference type="InterPro" id="IPR002401">
    <property type="entry name" value="Cyt_P450_E_grp-I"/>
</dbReference>
<protein>
    <recommendedName>
        <fullName evidence="12">Geraniol 8-hydroxylase</fullName>
    </recommendedName>
</protein>
<dbReference type="SUPFAM" id="SSF48264">
    <property type="entry name" value="Cytochrome P450"/>
    <property type="match status" value="1"/>
</dbReference>
<evidence type="ECO:0000256" key="8">
    <source>
        <dbReference type="RuleBase" id="RU000461"/>
    </source>
</evidence>
<reference evidence="10 11" key="1">
    <citation type="submission" date="2024-01" db="EMBL/GenBank/DDBJ databases">
        <title>The genomes of 5 underutilized Papilionoideae crops provide insights into root nodulation and disease resistanc.</title>
        <authorList>
            <person name="Jiang F."/>
        </authorList>
    </citation>
    <scope>NUCLEOTIDE SEQUENCE [LARGE SCALE GENOMIC DNA]</scope>
    <source>
        <strain evidence="10">DUOXIRENSHENG_FW03</strain>
        <tissue evidence="10">Leaves</tissue>
    </source>
</reference>
<dbReference type="PANTHER" id="PTHR47950:SF4">
    <property type="entry name" value="GERANIOL 8-HYDROXYLASE-LIKE"/>
    <property type="match status" value="1"/>
</dbReference>
<dbReference type="FunFam" id="1.10.630.10:FF:000163">
    <property type="entry name" value="Geraniol 8-hydroxylase"/>
    <property type="match status" value="1"/>
</dbReference>
<evidence type="ECO:0000256" key="2">
    <source>
        <dbReference type="ARBA" id="ARBA00022617"/>
    </source>
</evidence>
<dbReference type="AlphaFoldDB" id="A0AAN9S0B7"/>
<dbReference type="GO" id="GO:0016705">
    <property type="term" value="F:oxidoreductase activity, acting on paired donors, with incorporation or reduction of molecular oxygen"/>
    <property type="evidence" value="ECO:0007669"/>
    <property type="project" value="InterPro"/>
</dbReference>
<keyword evidence="2 7" id="KW-0349">Heme</keyword>
<dbReference type="InterPro" id="IPR001128">
    <property type="entry name" value="Cyt_P450"/>
</dbReference>
<keyword evidence="3 7" id="KW-0479">Metal-binding</keyword>
<evidence type="ECO:0000256" key="4">
    <source>
        <dbReference type="ARBA" id="ARBA00023002"/>
    </source>
</evidence>
<dbReference type="PROSITE" id="PS00086">
    <property type="entry name" value="CYTOCHROME_P450"/>
    <property type="match status" value="1"/>
</dbReference>
<proteinExistence type="inferred from homology"/>
<evidence type="ECO:0000256" key="1">
    <source>
        <dbReference type="ARBA" id="ARBA00010617"/>
    </source>
</evidence>
<dbReference type="InterPro" id="IPR036396">
    <property type="entry name" value="Cyt_P450_sf"/>
</dbReference>
<keyword evidence="4 8" id="KW-0560">Oxidoreductase</keyword>
<feature type="region of interest" description="Disordered" evidence="9">
    <location>
        <begin position="32"/>
        <end position="107"/>
    </location>
</feature>
<evidence type="ECO:0000256" key="7">
    <source>
        <dbReference type="PIRSR" id="PIRSR602401-1"/>
    </source>
</evidence>
<dbReference type="InterPro" id="IPR017972">
    <property type="entry name" value="Cyt_P450_CS"/>
</dbReference>
<keyword evidence="11" id="KW-1185">Reference proteome</keyword>
<evidence type="ECO:0000256" key="9">
    <source>
        <dbReference type="SAM" id="MobiDB-lite"/>
    </source>
</evidence>
<comment type="cofactor">
    <cofactor evidence="7">
        <name>heme</name>
        <dbReference type="ChEBI" id="CHEBI:30413"/>
    </cofactor>
</comment>
<dbReference type="GO" id="GO:0020037">
    <property type="term" value="F:heme binding"/>
    <property type="evidence" value="ECO:0007669"/>
    <property type="project" value="InterPro"/>
</dbReference>
<gene>
    <name evidence="10" type="ORF">VNO78_27022</name>
</gene>
<dbReference type="Proteomes" id="UP001386955">
    <property type="component" value="Unassembled WGS sequence"/>
</dbReference>
<feature type="compositionally biased region" description="Low complexity" evidence="9">
    <location>
        <begin position="90"/>
        <end position="101"/>
    </location>
</feature>
<dbReference type="GO" id="GO:0004497">
    <property type="term" value="F:monooxygenase activity"/>
    <property type="evidence" value="ECO:0007669"/>
    <property type="project" value="UniProtKB-KW"/>
</dbReference>